<dbReference type="PANTHER" id="PTHR21531">
    <property type="entry name" value="LOW-TEMPERATURE VIABILITY PROTEIN LTV1-RELATED"/>
    <property type="match status" value="1"/>
</dbReference>
<dbReference type="GO" id="GO:0000056">
    <property type="term" value="P:ribosomal small subunit export from nucleus"/>
    <property type="evidence" value="ECO:0007669"/>
    <property type="project" value="TreeGrafter"/>
</dbReference>
<proteinExistence type="inferred from homology"/>
<dbReference type="GO" id="GO:0042274">
    <property type="term" value="P:ribosomal small subunit biogenesis"/>
    <property type="evidence" value="ECO:0007669"/>
    <property type="project" value="InterPro"/>
</dbReference>
<dbReference type="AlphaFoldDB" id="A0A4S4D6G2"/>
<gene>
    <name evidence="2" type="ORF">TEA_010595</name>
</gene>
<dbReference type="STRING" id="542762.A0A4S4D6G2"/>
<reference evidence="2 3" key="1">
    <citation type="journal article" date="2018" name="Proc. Natl. Acad. Sci. U.S.A.">
        <title>Draft genome sequence of Camellia sinensis var. sinensis provides insights into the evolution of the tea genome and tea quality.</title>
        <authorList>
            <person name="Wei C."/>
            <person name="Yang H."/>
            <person name="Wang S."/>
            <person name="Zhao J."/>
            <person name="Liu C."/>
            <person name="Gao L."/>
            <person name="Xia E."/>
            <person name="Lu Y."/>
            <person name="Tai Y."/>
            <person name="She G."/>
            <person name="Sun J."/>
            <person name="Cao H."/>
            <person name="Tong W."/>
            <person name="Gao Q."/>
            <person name="Li Y."/>
            <person name="Deng W."/>
            <person name="Jiang X."/>
            <person name="Wang W."/>
            <person name="Chen Q."/>
            <person name="Zhang S."/>
            <person name="Li H."/>
            <person name="Wu J."/>
            <person name="Wang P."/>
            <person name="Li P."/>
            <person name="Shi C."/>
            <person name="Zheng F."/>
            <person name="Jian J."/>
            <person name="Huang B."/>
            <person name="Shan D."/>
            <person name="Shi M."/>
            <person name="Fang C."/>
            <person name="Yue Y."/>
            <person name="Li F."/>
            <person name="Li D."/>
            <person name="Wei S."/>
            <person name="Han B."/>
            <person name="Jiang C."/>
            <person name="Yin Y."/>
            <person name="Xia T."/>
            <person name="Zhang Z."/>
            <person name="Bennetzen J.L."/>
            <person name="Zhao S."/>
            <person name="Wan X."/>
        </authorList>
    </citation>
    <scope>NUCLEOTIDE SEQUENCE [LARGE SCALE GENOMIC DNA]</scope>
    <source>
        <strain evidence="3">cv. Shuchazao</strain>
        <tissue evidence="2">Leaf</tissue>
    </source>
</reference>
<name>A0A4S4D6G2_CAMSN</name>
<evidence type="ECO:0000313" key="3">
    <source>
        <dbReference type="Proteomes" id="UP000306102"/>
    </source>
</evidence>
<dbReference type="Proteomes" id="UP000306102">
    <property type="component" value="Unassembled WGS sequence"/>
</dbReference>
<dbReference type="GO" id="GO:0005634">
    <property type="term" value="C:nucleus"/>
    <property type="evidence" value="ECO:0007669"/>
    <property type="project" value="TreeGrafter"/>
</dbReference>
<protein>
    <submittedName>
        <fullName evidence="2">Uncharacterized protein</fullName>
    </submittedName>
</protein>
<accession>A0A4S4D6G2</accession>
<comment type="caution">
    <text evidence="2">The sequence shown here is derived from an EMBL/GenBank/DDBJ whole genome shotgun (WGS) entry which is preliminary data.</text>
</comment>
<dbReference type="InterPro" id="IPR007307">
    <property type="entry name" value="Ltv1"/>
</dbReference>
<dbReference type="GO" id="GO:0030688">
    <property type="term" value="C:preribosome, small subunit precursor"/>
    <property type="evidence" value="ECO:0007669"/>
    <property type="project" value="TreeGrafter"/>
</dbReference>
<keyword evidence="3" id="KW-1185">Reference proteome</keyword>
<dbReference type="PANTHER" id="PTHR21531:SF0">
    <property type="entry name" value="PROTEIN LTV1 HOMOLOG"/>
    <property type="match status" value="1"/>
</dbReference>
<organism evidence="2 3">
    <name type="scientific">Camellia sinensis var. sinensis</name>
    <name type="common">China tea</name>
    <dbReference type="NCBI Taxonomy" id="542762"/>
    <lineage>
        <taxon>Eukaryota</taxon>
        <taxon>Viridiplantae</taxon>
        <taxon>Streptophyta</taxon>
        <taxon>Embryophyta</taxon>
        <taxon>Tracheophyta</taxon>
        <taxon>Spermatophyta</taxon>
        <taxon>Magnoliopsida</taxon>
        <taxon>eudicotyledons</taxon>
        <taxon>Gunneridae</taxon>
        <taxon>Pentapetalae</taxon>
        <taxon>asterids</taxon>
        <taxon>Ericales</taxon>
        <taxon>Theaceae</taxon>
        <taxon>Camellia</taxon>
    </lineage>
</organism>
<evidence type="ECO:0000256" key="1">
    <source>
        <dbReference type="ARBA" id="ARBA00009078"/>
    </source>
</evidence>
<dbReference type="EMBL" id="SDRB02012352">
    <property type="protein sequence ID" value="THF97981.1"/>
    <property type="molecule type" value="Genomic_DNA"/>
</dbReference>
<evidence type="ECO:0000313" key="2">
    <source>
        <dbReference type="EMBL" id="THF97981.1"/>
    </source>
</evidence>
<sequence>MKLPKYPFLLQTTKSLTLIVTLTNSHHHPPWPLPLFSSITTVTSSSTTATPFHLRTHCLSASVPHPVRHRGIASVRKSTIEPMNLVRLSTFEQNTLVRPSTSETPFRLRVVVAFLFATEMRERKRGVAIRRRQTFFEGDEDGQFADNDPNSMFADAPNDCDDEDDGFPDDGYNYLIHLREIKNTGGGSAYYHNSKAKLDQLPLDVKAYDALRVEILGVNDDSNKKSIYNVASRTVGVRIQKAVDPEVVALLDDSDLSRFGSNDEDLEEDFVVKANLLNEAEDVEFDKKLNLVENSAVNRKGVDVVDFVDAEMDNKQIEAAIMGAAASIIAVGIVARPEHQQYLNKKIEFYDETAVVIGRDMATGNFAKSFVNIDAEAKIVESIDFGIDVEDVAKRKYVTSSSEISSEARSHKRNHCDQDDSYDKLSEQIGEVASAIKKLTEDQVNGNDLYEEVMKMQGYDEFMLAQHLIIWLKMKM</sequence>
<dbReference type="GO" id="GO:0005829">
    <property type="term" value="C:cytosol"/>
    <property type="evidence" value="ECO:0007669"/>
    <property type="project" value="TreeGrafter"/>
</dbReference>
<comment type="similarity">
    <text evidence="1">Belongs to the LTV1 family.</text>
</comment>